<comment type="caution">
    <text evidence="2">The sequence shown here is derived from an EMBL/GenBank/DDBJ whole genome shotgun (WGS) entry which is preliminary data.</text>
</comment>
<organism evidence="2 3">
    <name type="scientific">Drouetiella hepatica Uher 2000/2452</name>
    <dbReference type="NCBI Taxonomy" id="904376"/>
    <lineage>
        <taxon>Bacteria</taxon>
        <taxon>Bacillati</taxon>
        <taxon>Cyanobacteriota</taxon>
        <taxon>Cyanophyceae</taxon>
        <taxon>Oculatellales</taxon>
        <taxon>Oculatellaceae</taxon>
        <taxon>Drouetiella</taxon>
    </lineage>
</organism>
<dbReference type="EMBL" id="JAHHHD010000046">
    <property type="protein sequence ID" value="MBW4661802.1"/>
    <property type="molecule type" value="Genomic_DNA"/>
</dbReference>
<sequence length="70" mass="7743">MTHSTLQFKNDSEDEITPQNHSLCDSRVNDALIAIAQEVAELLKQSYPVQADEIDTIELIGGNNFVLLNA</sequence>
<reference evidence="2" key="2">
    <citation type="journal article" date="2022" name="Microbiol. Resour. Announc.">
        <title>Metagenome Sequencing to Explore Phylogenomics of Terrestrial Cyanobacteria.</title>
        <authorList>
            <person name="Ward R.D."/>
            <person name="Stajich J.E."/>
            <person name="Johansen J.R."/>
            <person name="Huntemann M."/>
            <person name="Clum A."/>
            <person name="Foster B."/>
            <person name="Foster B."/>
            <person name="Roux S."/>
            <person name="Palaniappan K."/>
            <person name="Varghese N."/>
            <person name="Mukherjee S."/>
            <person name="Reddy T.B.K."/>
            <person name="Daum C."/>
            <person name="Copeland A."/>
            <person name="Chen I.A."/>
            <person name="Ivanova N.N."/>
            <person name="Kyrpides N.C."/>
            <person name="Shapiro N."/>
            <person name="Eloe-Fadrosh E.A."/>
            <person name="Pietrasiak N."/>
        </authorList>
    </citation>
    <scope>NUCLEOTIDE SEQUENCE</scope>
    <source>
        <strain evidence="2">UHER 2000/2452</strain>
    </source>
</reference>
<evidence type="ECO:0000256" key="1">
    <source>
        <dbReference type="SAM" id="MobiDB-lite"/>
    </source>
</evidence>
<protein>
    <submittedName>
        <fullName evidence="2">Uncharacterized protein</fullName>
    </submittedName>
</protein>
<dbReference type="AlphaFoldDB" id="A0A951QF76"/>
<proteinExistence type="predicted"/>
<feature type="region of interest" description="Disordered" evidence="1">
    <location>
        <begin position="1"/>
        <end position="21"/>
    </location>
</feature>
<dbReference type="Proteomes" id="UP000757435">
    <property type="component" value="Unassembled WGS sequence"/>
</dbReference>
<gene>
    <name evidence="2" type="ORF">KME15_24305</name>
</gene>
<evidence type="ECO:0000313" key="2">
    <source>
        <dbReference type="EMBL" id="MBW4661802.1"/>
    </source>
</evidence>
<reference evidence="2" key="1">
    <citation type="submission" date="2021-05" db="EMBL/GenBank/DDBJ databases">
        <authorList>
            <person name="Pietrasiak N."/>
            <person name="Ward R."/>
            <person name="Stajich J.E."/>
            <person name="Kurbessoian T."/>
        </authorList>
    </citation>
    <scope>NUCLEOTIDE SEQUENCE</scope>
    <source>
        <strain evidence="2">UHER 2000/2452</strain>
    </source>
</reference>
<name>A0A951QF76_9CYAN</name>
<evidence type="ECO:0000313" key="3">
    <source>
        <dbReference type="Proteomes" id="UP000757435"/>
    </source>
</evidence>
<accession>A0A951QF76</accession>